<proteinExistence type="predicted"/>
<dbReference type="InterPro" id="IPR027417">
    <property type="entry name" value="P-loop_NTPase"/>
</dbReference>
<evidence type="ECO:0000259" key="2">
    <source>
        <dbReference type="Pfam" id="PF01926"/>
    </source>
</evidence>
<keyword evidence="1" id="KW-1133">Transmembrane helix</keyword>
<comment type="caution">
    <text evidence="3">The sequence shown here is derived from an EMBL/GenBank/DDBJ whole genome shotgun (WGS) entry which is preliminary data.</text>
</comment>
<protein>
    <recommendedName>
        <fullName evidence="2">G domain-containing protein</fullName>
    </recommendedName>
</protein>
<dbReference type="InterPro" id="IPR006073">
    <property type="entry name" value="GTP-bd"/>
</dbReference>
<evidence type="ECO:0000313" key="3">
    <source>
        <dbReference type="EMBL" id="KAG0311065.1"/>
    </source>
</evidence>
<feature type="transmembrane region" description="Helical" evidence="1">
    <location>
        <begin position="253"/>
        <end position="274"/>
    </location>
</feature>
<dbReference type="Gene3D" id="3.40.50.300">
    <property type="entry name" value="P-loop containing nucleotide triphosphate hydrolases"/>
    <property type="match status" value="1"/>
</dbReference>
<dbReference type="SUPFAM" id="SSF52540">
    <property type="entry name" value="P-loop containing nucleoside triphosphate hydrolases"/>
    <property type="match status" value="1"/>
</dbReference>
<organism evidence="3 4">
    <name type="scientific">Linnemannia gamsii</name>
    <dbReference type="NCBI Taxonomy" id="64522"/>
    <lineage>
        <taxon>Eukaryota</taxon>
        <taxon>Fungi</taxon>
        <taxon>Fungi incertae sedis</taxon>
        <taxon>Mucoromycota</taxon>
        <taxon>Mortierellomycotina</taxon>
        <taxon>Mortierellomycetes</taxon>
        <taxon>Mortierellales</taxon>
        <taxon>Mortierellaceae</taxon>
        <taxon>Linnemannia</taxon>
    </lineage>
</organism>
<feature type="domain" description="G" evidence="2">
    <location>
        <begin position="29"/>
        <end position="133"/>
    </location>
</feature>
<accession>A0A9P6R3C4</accession>
<dbReference type="OrthoDB" id="8954335at2759"/>
<dbReference type="GO" id="GO:0005525">
    <property type="term" value="F:GTP binding"/>
    <property type="evidence" value="ECO:0007669"/>
    <property type="project" value="InterPro"/>
</dbReference>
<dbReference type="EMBL" id="JAAAIN010000760">
    <property type="protein sequence ID" value="KAG0311065.1"/>
    <property type="molecule type" value="Genomic_DNA"/>
</dbReference>
<reference evidence="3" key="1">
    <citation type="journal article" date="2020" name="Fungal Divers.">
        <title>Resolving the Mortierellaceae phylogeny through synthesis of multi-gene phylogenetics and phylogenomics.</title>
        <authorList>
            <person name="Vandepol N."/>
            <person name="Liber J."/>
            <person name="Desiro A."/>
            <person name="Na H."/>
            <person name="Kennedy M."/>
            <person name="Barry K."/>
            <person name="Grigoriev I.V."/>
            <person name="Miller A.N."/>
            <person name="O'Donnell K."/>
            <person name="Stajich J.E."/>
            <person name="Bonito G."/>
        </authorList>
    </citation>
    <scope>NUCLEOTIDE SEQUENCE</scope>
    <source>
        <strain evidence="3">NVP60</strain>
    </source>
</reference>
<keyword evidence="1" id="KW-0812">Transmembrane</keyword>
<keyword evidence="1" id="KW-0472">Membrane</keyword>
<gene>
    <name evidence="3" type="ORF">BGZ97_012116</name>
</gene>
<keyword evidence="4" id="KW-1185">Reference proteome</keyword>
<dbReference type="Proteomes" id="UP000823405">
    <property type="component" value="Unassembled WGS sequence"/>
</dbReference>
<dbReference type="Pfam" id="PF01926">
    <property type="entry name" value="MMR_HSR1"/>
    <property type="match status" value="1"/>
</dbReference>
<sequence>MFLNFLDLTMSSEPMPLDKYHSNPPTIAVMFIGNIGAGKSTLLSQIGGRFAAGVKFRQGFTKGISECPVILQSGDNPPMAAVLMDIPGLFEPNEQETKGNCEVLTRALKKDYSFKLVFVLKADNRGATDQDLVLMSRVNSCVREAGAMDKVEFQVIVNQIMDEQVYNMYERHVAHDNFRALFATLEIKGFSFDIRIQQVHLFMFNKDKIDKGGFASDILKLLFRQTHIRVSLLEDISVTNEELTFFEVTRAHAGSFLAGVATTVGFFAYFFALFQESRPL</sequence>
<evidence type="ECO:0000256" key="1">
    <source>
        <dbReference type="SAM" id="Phobius"/>
    </source>
</evidence>
<dbReference type="AlphaFoldDB" id="A0A9P6R3C4"/>
<evidence type="ECO:0000313" key="4">
    <source>
        <dbReference type="Proteomes" id="UP000823405"/>
    </source>
</evidence>
<name>A0A9P6R3C4_9FUNG</name>